<dbReference type="InterPro" id="IPR021321">
    <property type="entry name" value="DUF2922"/>
</dbReference>
<proteinExistence type="predicted"/>
<dbReference type="EMBL" id="LT838272">
    <property type="protein sequence ID" value="SMC00035.1"/>
    <property type="molecule type" value="Genomic_DNA"/>
</dbReference>
<accession>A0A1W1W339</accession>
<dbReference type="AlphaFoldDB" id="A0A1W1W339"/>
<gene>
    <name evidence="1" type="ORF">SAMN00808754_3227</name>
</gene>
<organism evidence="1 2">
    <name type="scientific">Thermanaeromonas toyohensis ToBE</name>
    <dbReference type="NCBI Taxonomy" id="698762"/>
    <lineage>
        <taxon>Bacteria</taxon>
        <taxon>Bacillati</taxon>
        <taxon>Bacillota</taxon>
        <taxon>Clostridia</taxon>
        <taxon>Neomoorellales</taxon>
        <taxon>Neomoorellaceae</taxon>
        <taxon>Thermanaeromonas</taxon>
    </lineage>
</organism>
<evidence type="ECO:0000313" key="1">
    <source>
        <dbReference type="EMBL" id="SMC00035.1"/>
    </source>
</evidence>
<dbReference type="RefSeq" id="WP_084666868.1">
    <property type="nucleotide sequence ID" value="NZ_LT838272.1"/>
</dbReference>
<dbReference type="Pfam" id="PF11148">
    <property type="entry name" value="DUF2922"/>
    <property type="match status" value="1"/>
</dbReference>
<protein>
    <recommendedName>
        <fullName evidence="3">DUF2922 domain-containing protein</fullName>
    </recommendedName>
</protein>
<reference evidence="1 2" key="1">
    <citation type="submission" date="2017-04" db="EMBL/GenBank/DDBJ databases">
        <authorList>
            <person name="Afonso C.L."/>
            <person name="Miller P.J."/>
            <person name="Scott M.A."/>
            <person name="Spackman E."/>
            <person name="Goraichik I."/>
            <person name="Dimitrov K.M."/>
            <person name="Suarez D.L."/>
            <person name="Swayne D.E."/>
        </authorList>
    </citation>
    <scope>NUCLEOTIDE SEQUENCE [LARGE SCALE GENOMIC DNA]</scope>
    <source>
        <strain evidence="1 2">ToBE</strain>
    </source>
</reference>
<dbReference type="OrthoDB" id="9795264at2"/>
<sequence length="73" mass="7951">MLSKRLELIFQNASGRRITLTVQDPRADLTSGEVQATMEFILSRNIFTSSGGDLVAIAGARVVSREITDLITV</sequence>
<dbReference type="STRING" id="698762.SAMN00808754_3227"/>
<evidence type="ECO:0008006" key="3">
    <source>
        <dbReference type="Google" id="ProtNLM"/>
    </source>
</evidence>
<evidence type="ECO:0000313" key="2">
    <source>
        <dbReference type="Proteomes" id="UP000192569"/>
    </source>
</evidence>
<dbReference type="Proteomes" id="UP000192569">
    <property type="component" value="Chromosome I"/>
</dbReference>
<name>A0A1W1W339_9FIRM</name>
<keyword evidence="2" id="KW-1185">Reference proteome</keyword>